<evidence type="ECO:0000313" key="1">
    <source>
        <dbReference type="EMBL" id="OHB12286.1"/>
    </source>
</evidence>
<evidence type="ECO:0000313" key="2">
    <source>
        <dbReference type="Proteomes" id="UP000177276"/>
    </source>
</evidence>
<organism evidence="1 2">
    <name type="scientific">Candidatus Zambryskibacteria bacterium RIFCSPLOWO2_12_FULL_39_16</name>
    <dbReference type="NCBI Taxonomy" id="1802775"/>
    <lineage>
        <taxon>Bacteria</taxon>
        <taxon>Candidatus Zambryskiibacteriota</taxon>
    </lineage>
</organism>
<proteinExistence type="predicted"/>
<dbReference type="Proteomes" id="UP000177276">
    <property type="component" value="Unassembled WGS sequence"/>
</dbReference>
<gene>
    <name evidence="1" type="ORF">A3G46_00330</name>
</gene>
<reference evidence="1 2" key="1">
    <citation type="journal article" date="2016" name="Nat. Commun.">
        <title>Thousands of microbial genomes shed light on interconnected biogeochemical processes in an aquifer system.</title>
        <authorList>
            <person name="Anantharaman K."/>
            <person name="Brown C.T."/>
            <person name="Hug L.A."/>
            <person name="Sharon I."/>
            <person name="Castelle C.J."/>
            <person name="Probst A.J."/>
            <person name="Thomas B.C."/>
            <person name="Singh A."/>
            <person name="Wilkins M.J."/>
            <person name="Karaoz U."/>
            <person name="Brodie E.L."/>
            <person name="Williams K.H."/>
            <person name="Hubbard S.S."/>
            <person name="Banfield J.F."/>
        </authorList>
    </citation>
    <scope>NUCLEOTIDE SEQUENCE [LARGE SCALE GENOMIC DNA]</scope>
</reference>
<comment type="caution">
    <text evidence="1">The sequence shown here is derived from an EMBL/GenBank/DDBJ whole genome shotgun (WGS) entry which is preliminary data.</text>
</comment>
<protein>
    <submittedName>
        <fullName evidence="1">Uncharacterized protein</fullName>
    </submittedName>
</protein>
<sequence>MDIINKDPDVPNSNTCPATELITFPEKNEETNAITGKRAIGIKNFDFGIWIIPLERVKARNTAKNMTITVTKKASFEE</sequence>
<dbReference type="EMBL" id="MHWS01000012">
    <property type="protein sequence ID" value="OHB12286.1"/>
    <property type="molecule type" value="Genomic_DNA"/>
</dbReference>
<dbReference type="AlphaFoldDB" id="A0A1G2USF6"/>
<accession>A0A1G2USF6</accession>
<name>A0A1G2USF6_9BACT</name>